<accession>A0ABT7QY76</accession>
<comment type="caution">
    <text evidence="2">The sequence shown here is derived from an EMBL/GenBank/DDBJ whole genome shotgun (WGS) entry which is preliminary data.</text>
</comment>
<evidence type="ECO:0000313" key="3">
    <source>
        <dbReference type="Proteomes" id="UP001169069"/>
    </source>
</evidence>
<dbReference type="PROSITE" id="PS51257">
    <property type="entry name" value="PROKAR_LIPOPROTEIN"/>
    <property type="match status" value="1"/>
</dbReference>
<name>A0ABT7QY76_9BACT</name>
<keyword evidence="1" id="KW-0732">Signal</keyword>
<dbReference type="EMBL" id="JAQIBD010000001">
    <property type="protein sequence ID" value="MDM5271281.1"/>
    <property type="molecule type" value="Genomic_DNA"/>
</dbReference>
<dbReference type="InterPro" id="IPR013783">
    <property type="entry name" value="Ig-like_fold"/>
</dbReference>
<protein>
    <recommendedName>
        <fullName evidence="4">Ig-like domain (Group 1)</fullName>
    </recommendedName>
</protein>
<dbReference type="RefSeq" id="WP_289412633.1">
    <property type="nucleotide sequence ID" value="NZ_JAQIBD010000001.1"/>
</dbReference>
<sequence length="1529" mass="163257">MKNILVIFTFLLSLVLTGCGSNSKPDGTSGGTGGTAANYSLVAVPDVIDISTVGEKKTLKLYLNDNVALQPVEGGVIKANVFDQNFGTLASYSLTTDINGYVGFEYTAPETALPSASLVITFQLEGSVPVLEKNVTISFNGSTTTGTDINTTNYQLVAVPDVVDIATGGESANIDLYLNDMANLVPVSNTVIKAQVFDQTSGTLNTYEVTTDSNGHAPFVYTAPNSLPASSLVITFEVKGGVPALEKDVTISFNGSTTSGTDVNTTNYQLVAVPDVIDIAAGGESANIDLYLNDMANLSAVPNTVIKAQIFDQTNGTLNTYEVTTDSNGHAPFVYTAPNSLPASSLVITFEVKGGVPALEKDVTISFNGSTTSGTDVNTTNYQLVAVPDVIDIAAGGESANIDLYLNDMANLSAVPNTVIKAQIFDQTNGTLNTYEVTTDSNGHAPFVYTAPNSLPASSLVITFEVKGGVPALEKDVTISFNGSTTSGTDVNTTNYQLVAVPDVIDIAAGGESANIDLYLNDMANLSAVPNTVIKAQIFDQTNGTLNTYEVTTDSNGHAPFVYTAPNSLPAGPLVITFEVKGGVPALEKDVTINFSGGTTTGTDVNTTNYQLVAVPDVIDIAAGGDSSNIDLYLNDMANLVPVPNTVIKAQVFDQTNGTLNTYEVTTDSNGHAPFVYTAPNSLPASSLVITFEVKGGVPALEKDVTVNFNGSTSVGTDINTTNYQLVAVPEIVDISTGGESANIDLYLNNTLTLSPVPNTVIKAQVFDQTNGTLSTYEVKTDSNGHAPFVYTAPNSLPALPLVITFEVKGGVPALEKTVTVNFSSTGVSQYEFINVSNIEINHASEKKDLKAQLLYNGVPIAGKTVTMNGFAEGNGTIISGYTVLTDSLGYAVFTYMAPDTLSEVNGTTFAMTIHFDEDTTHLETNLTVTFNETTTTIVNDTTLPIVVIPLEQRVVTLNSNSMTVELALRVYKDITPYTQGSVKVELPAKVLDGVDVGQFDAYEVLVDDLGIATFTYTGPSNLQALISNDDNGSIFKFYHVENTQDKQDWIVEYSLPADPYVSRNYELDVITSNDFSMGIPDKEKTFNVLLKAKDASGNVVALTTENITNITVTTTNGTIAQLFDTNTSTLVDSLSLNPVNNSAFILVSKDKSGLVPLEVTMTFTDINGVVQNLSTIVNVRVFSGPPSAISISYVGTLQDADRAKYIERLAISVTDEYGNRVNTRPNITLGAIVGYTVDGGEISSTETNETRRLFYGKADIDANNAFGEILNGGDSDPSTTSFEDLTAARTDVFQYINAEGNNTDKLVVFGEGKNYEAMGKWDVALGADNHTLVLQDQYYGIDRSGLFYAVGHNYYQDQCRQDGREWIGTTDSDTYQLDEEGTVIIDYKYDYHLTGKDAMIWVNLDGIQPDTGEQTRIGEATKHTLRGNGLVTSPLDGYSLKAGNSGYATFIIWHENAPERYRNAHFSWAVKGGSTCSYIPVATSNTYDARTCNNGATSDGTSYITFYIEAGAQDCTFNITDIMVSDEF</sequence>
<feature type="chain" id="PRO_5045722995" description="Ig-like domain (Group 1)" evidence="1">
    <location>
        <begin position="19"/>
        <end position="1529"/>
    </location>
</feature>
<evidence type="ECO:0000313" key="2">
    <source>
        <dbReference type="EMBL" id="MDM5271281.1"/>
    </source>
</evidence>
<keyword evidence="3" id="KW-1185">Reference proteome</keyword>
<dbReference type="Proteomes" id="UP001169069">
    <property type="component" value="Unassembled WGS sequence"/>
</dbReference>
<evidence type="ECO:0008006" key="4">
    <source>
        <dbReference type="Google" id="ProtNLM"/>
    </source>
</evidence>
<reference evidence="2" key="1">
    <citation type="submission" date="2023-01" db="EMBL/GenBank/DDBJ databases">
        <title>Sulfurovum sp. zt1-1 genome assembly.</title>
        <authorList>
            <person name="Wang J."/>
        </authorList>
    </citation>
    <scope>NUCLEOTIDE SEQUENCE</scope>
    <source>
        <strain evidence="2">Zt1-1</strain>
    </source>
</reference>
<dbReference type="Gene3D" id="2.60.40.10">
    <property type="entry name" value="Immunoglobulins"/>
    <property type="match status" value="1"/>
</dbReference>
<feature type="signal peptide" evidence="1">
    <location>
        <begin position="1"/>
        <end position="18"/>
    </location>
</feature>
<gene>
    <name evidence="2" type="ORF">PGH07_03745</name>
</gene>
<evidence type="ECO:0000256" key="1">
    <source>
        <dbReference type="SAM" id="SignalP"/>
    </source>
</evidence>
<organism evidence="2 3">
    <name type="scientific">Sulfurovum zhangzhouensis</name>
    <dbReference type="NCBI Taxonomy" id="3019067"/>
    <lineage>
        <taxon>Bacteria</taxon>
        <taxon>Pseudomonadati</taxon>
        <taxon>Campylobacterota</taxon>
        <taxon>Epsilonproteobacteria</taxon>
        <taxon>Campylobacterales</taxon>
        <taxon>Sulfurovaceae</taxon>
        <taxon>Sulfurovum</taxon>
    </lineage>
</organism>
<proteinExistence type="predicted"/>